<proteinExistence type="predicted"/>
<dbReference type="Proteomes" id="UP000483286">
    <property type="component" value="Unassembled WGS sequence"/>
</dbReference>
<evidence type="ECO:0000256" key="1">
    <source>
        <dbReference type="SAM" id="MobiDB-lite"/>
    </source>
</evidence>
<dbReference type="RefSeq" id="WP_157459567.1">
    <property type="nucleotide sequence ID" value="NZ_WQLB01000015.1"/>
</dbReference>
<organism evidence="2 3">
    <name type="scientific">Deinococcus arboris</name>
    <dbReference type="NCBI Taxonomy" id="2682977"/>
    <lineage>
        <taxon>Bacteria</taxon>
        <taxon>Thermotogati</taxon>
        <taxon>Deinococcota</taxon>
        <taxon>Deinococci</taxon>
        <taxon>Deinococcales</taxon>
        <taxon>Deinococcaceae</taxon>
        <taxon>Deinococcus</taxon>
    </lineage>
</organism>
<gene>
    <name evidence="2" type="ORF">GO986_12125</name>
</gene>
<accession>A0A7C9HS72</accession>
<evidence type="ECO:0000313" key="2">
    <source>
        <dbReference type="EMBL" id="MVN87512.1"/>
    </source>
</evidence>
<protein>
    <submittedName>
        <fullName evidence="2">Uncharacterized protein</fullName>
    </submittedName>
</protein>
<reference evidence="2 3" key="1">
    <citation type="submission" date="2019-12" db="EMBL/GenBank/DDBJ databases">
        <title>Deinococcus sp. HMF7620 Genome sequencing and assembly.</title>
        <authorList>
            <person name="Kang H."/>
            <person name="Kim H."/>
            <person name="Joh K."/>
        </authorList>
    </citation>
    <scope>NUCLEOTIDE SEQUENCE [LARGE SCALE GENOMIC DNA]</scope>
    <source>
        <strain evidence="2 3">HMF7620</strain>
    </source>
</reference>
<feature type="region of interest" description="Disordered" evidence="1">
    <location>
        <begin position="1"/>
        <end position="35"/>
    </location>
</feature>
<dbReference type="EMBL" id="WQLB01000015">
    <property type="protein sequence ID" value="MVN87512.1"/>
    <property type="molecule type" value="Genomic_DNA"/>
</dbReference>
<evidence type="ECO:0000313" key="3">
    <source>
        <dbReference type="Proteomes" id="UP000483286"/>
    </source>
</evidence>
<sequence length="57" mass="6108">MKGSPIGQPEEGRPGDLVEAEGTDQHAVAPALPSDPELERQVFHHLAQALREVAPDL</sequence>
<comment type="caution">
    <text evidence="2">The sequence shown here is derived from an EMBL/GenBank/DDBJ whole genome shotgun (WGS) entry which is preliminary data.</text>
</comment>
<name>A0A7C9HS72_9DEIO</name>
<keyword evidence="3" id="KW-1185">Reference proteome</keyword>
<dbReference type="AlphaFoldDB" id="A0A7C9HS72"/>